<dbReference type="PANTHER" id="PTHR34547">
    <property type="entry name" value="YACP-LIKE NYN DOMAIN PROTEIN"/>
    <property type="match status" value="1"/>
</dbReference>
<evidence type="ECO:0000256" key="1">
    <source>
        <dbReference type="SAM" id="MobiDB-lite"/>
    </source>
</evidence>
<organism evidence="2 3">
    <name type="scientific">Rubripirellula obstinata</name>
    <dbReference type="NCBI Taxonomy" id="406547"/>
    <lineage>
        <taxon>Bacteria</taxon>
        <taxon>Pseudomonadati</taxon>
        <taxon>Planctomycetota</taxon>
        <taxon>Planctomycetia</taxon>
        <taxon>Pirellulales</taxon>
        <taxon>Pirellulaceae</taxon>
        <taxon>Rubripirellula</taxon>
    </lineage>
</organism>
<feature type="region of interest" description="Disordered" evidence="1">
    <location>
        <begin position="139"/>
        <end position="176"/>
    </location>
</feature>
<dbReference type="AlphaFoldDB" id="A0A5B1CLL9"/>
<evidence type="ECO:0000313" key="2">
    <source>
        <dbReference type="EMBL" id="KAA1260430.1"/>
    </source>
</evidence>
<gene>
    <name evidence="2" type="ORF">LF1_29700</name>
</gene>
<reference evidence="2 3" key="1">
    <citation type="submission" date="2019-08" db="EMBL/GenBank/DDBJ databases">
        <title>Deep-cultivation of Planctomycetes and their phenomic and genomic characterization uncovers novel biology.</title>
        <authorList>
            <person name="Wiegand S."/>
            <person name="Jogler M."/>
            <person name="Boedeker C."/>
            <person name="Pinto D."/>
            <person name="Vollmers J."/>
            <person name="Rivas-Marin E."/>
            <person name="Kohn T."/>
            <person name="Peeters S.H."/>
            <person name="Heuer A."/>
            <person name="Rast P."/>
            <person name="Oberbeckmann S."/>
            <person name="Bunk B."/>
            <person name="Jeske O."/>
            <person name="Meyerdierks A."/>
            <person name="Storesund J.E."/>
            <person name="Kallscheuer N."/>
            <person name="Luecker S."/>
            <person name="Lage O.M."/>
            <person name="Pohl T."/>
            <person name="Merkel B.J."/>
            <person name="Hornburger P."/>
            <person name="Mueller R.-W."/>
            <person name="Bruemmer F."/>
            <person name="Labrenz M."/>
            <person name="Spormann A.M."/>
            <person name="Op Den Camp H."/>
            <person name="Overmann J."/>
            <person name="Amann R."/>
            <person name="Jetten M.S.M."/>
            <person name="Mascher T."/>
            <person name="Medema M.H."/>
            <person name="Devos D.P."/>
            <person name="Kaster A.-K."/>
            <person name="Ovreas L."/>
            <person name="Rohde M."/>
            <person name="Galperin M.Y."/>
            <person name="Jogler C."/>
        </authorList>
    </citation>
    <scope>NUCLEOTIDE SEQUENCE [LARGE SCALE GENOMIC DNA]</scope>
    <source>
        <strain evidence="2 3">LF1</strain>
    </source>
</reference>
<name>A0A5B1CLL9_9BACT</name>
<accession>A0A5B1CLL9</accession>
<keyword evidence="3" id="KW-1185">Reference proteome</keyword>
<dbReference type="Pfam" id="PF05991">
    <property type="entry name" value="NYN_YacP"/>
    <property type="match status" value="1"/>
</dbReference>
<protein>
    <submittedName>
        <fullName evidence="2">YacP-like NYN domain protein</fullName>
    </submittedName>
</protein>
<evidence type="ECO:0000313" key="3">
    <source>
        <dbReference type="Proteomes" id="UP000322699"/>
    </source>
</evidence>
<dbReference type="RefSeq" id="WP_068258021.1">
    <property type="nucleotide sequence ID" value="NZ_LWSK01000002.1"/>
</dbReference>
<dbReference type="InterPro" id="IPR010298">
    <property type="entry name" value="YacP-like"/>
</dbReference>
<proteinExistence type="predicted"/>
<dbReference type="Proteomes" id="UP000322699">
    <property type="component" value="Unassembled WGS sequence"/>
</dbReference>
<dbReference type="PANTHER" id="PTHR34547:SF1">
    <property type="entry name" value="YACP-LIKE NYN DOMAIN PROTEIN"/>
    <property type="match status" value="1"/>
</dbReference>
<dbReference type="EMBL" id="VRLW01000001">
    <property type="protein sequence ID" value="KAA1260430.1"/>
    <property type="molecule type" value="Genomic_DNA"/>
</dbReference>
<feature type="compositionally biased region" description="Basic and acidic residues" evidence="1">
    <location>
        <begin position="153"/>
        <end position="162"/>
    </location>
</feature>
<comment type="caution">
    <text evidence="2">The sequence shown here is derived from an EMBL/GenBank/DDBJ whole genome shotgun (WGS) entry which is preliminary data.</text>
</comment>
<dbReference type="OrthoDB" id="286832at2"/>
<sequence>MAFLLLLIDGYNVLSPAAAPTRSDPLWLHRERMQLISRLTTHLAPETCQRTCVVFDAANPPPDRPDRFEIGGIDIRFAVDHPEADDLIEEMIRDHHVPKKLTVISSDHRVQTAARRRGATALDSQQWIDDLLDGKIRLSSQASGAGQGGENESIDHDSKPSVDQDEVNEWMDKFGF</sequence>